<protein>
    <submittedName>
        <fullName evidence="2">Uncharacterized protein</fullName>
    </submittedName>
</protein>
<name>A0A9Q0IJY9_9TELE</name>
<evidence type="ECO:0000313" key="2">
    <source>
        <dbReference type="EMBL" id="KAJ3600760.1"/>
    </source>
</evidence>
<reference evidence="2" key="1">
    <citation type="submission" date="2022-07" db="EMBL/GenBank/DDBJ databases">
        <title>Chromosome-level genome of Muraenolepis orangiensis.</title>
        <authorList>
            <person name="Kim J."/>
        </authorList>
    </citation>
    <scope>NUCLEOTIDE SEQUENCE</scope>
    <source>
        <strain evidence="2">KU_S4_2022</strain>
        <tissue evidence="2">Muscle</tissue>
    </source>
</reference>
<gene>
    <name evidence="2" type="ORF">NHX12_031735</name>
</gene>
<evidence type="ECO:0000256" key="1">
    <source>
        <dbReference type="SAM" id="MobiDB-lite"/>
    </source>
</evidence>
<evidence type="ECO:0000313" key="3">
    <source>
        <dbReference type="Proteomes" id="UP001148018"/>
    </source>
</evidence>
<organism evidence="2 3">
    <name type="scientific">Muraenolepis orangiensis</name>
    <name type="common">Patagonian moray cod</name>
    <dbReference type="NCBI Taxonomy" id="630683"/>
    <lineage>
        <taxon>Eukaryota</taxon>
        <taxon>Metazoa</taxon>
        <taxon>Chordata</taxon>
        <taxon>Craniata</taxon>
        <taxon>Vertebrata</taxon>
        <taxon>Euteleostomi</taxon>
        <taxon>Actinopterygii</taxon>
        <taxon>Neopterygii</taxon>
        <taxon>Teleostei</taxon>
        <taxon>Neoteleostei</taxon>
        <taxon>Acanthomorphata</taxon>
        <taxon>Zeiogadaria</taxon>
        <taxon>Gadariae</taxon>
        <taxon>Gadiformes</taxon>
        <taxon>Muraenolepidoidei</taxon>
        <taxon>Muraenolepididae</taxon>
        <taxon>Muraenolepis</taxon>
    </lineage>
</organism>
<feature type="region of interest" description="Disordered" evidence="1">
    <location>
        <begin position="1"/>
        <end position="66"/>
    </location>
</feature>
<dbReference type="Proteomes" id="UP001148018">
    <property type="component" value="Unassembled WGS sequence"/>
</dbReference>
<comment type="caution">
    <text evidence="2">The sequence shown here is derived from an EMBL/GenBank/DDBJ whole genome shotgun (WGS) entry which is preliminary data.</text>
</comment>
<proteinExistence type="predicted"/>
<dbReference type="AlphaFoldDB" id="A0A9Q0IJY9"/>
<accession>A0A9Q0IJY9</accession>
<keyword evidence="3" id="KW-1185">Reference proteome</keyword>
<sequence length="104" mass="11685">MLRGVPALHAQARKASRRPMDGAMSPRYSRVAAESSEAIRECRNGRHGTHGTATAPRCHPVRPRRQTEARRLRLPSDHISGGPRHRQIVPVLPLVQRMICNELE</sequence>
<dbReference type="EMBL" id="JANIIK010000047">
    <property type="protein sequence ID" value="KAJ3600760.1"/>
    <property type="molecule type" value="Genomic_DNA"/>
</dbReference>